<evidence type="ECO:0000313" key="1">
    <source>
        <dbReference type="Proteomes" id="UP000095286"/>
    </source>
</evidence>
<sequence length="134" mass="15175">MDFIVTTTFAPTNIEDKGYTTNNYSIGNWAADLGLSVGTVFLVAFCLVLFSCIRAFFKASADKENKRPEDRWKKSICEVDSMYDRETASQWLVNGRVTEQTKNTNDDEDDAVNEMSTFFAAITNHDKYIVVESI</sequence>
<name>A0AC35TU36_9BILA</name>
<organism evidence="1 2">
    <name type="scientific">Rhabditophanes sp. KR3021</name>
    <dbReference type="NCBI Taxonomy" id="114890"/>
    <lineage>
        <taxon>Eukaryota</taxon>
        <taxon>Metazoa</taxon>
        <taxon>Ecdysozoa</taxon>
        <taxon>Nematoda</taxon>
        <taxon>Chromadorea</taxon>
        <taxon>Rhabditida</taxon>
        <taxon>Tylenchina</taxon>
        <taxon>Panagrolaimomorpha</taxon>
        <taxon>Strongyloidoidea</taxon>
        <taxon>Alloionematidae</taxon>
        <taxon>Rhabditophanes</taxon>
    </lineage>
</organism>
<evidence type="ECO:0000313" key="2">
    <source>
        <dbReference type="WBParaSite" id="RSKR_0000439800.1"/>
    </source>
</evidence>
<accession>A0AC35TU36</accession>
<protein>
    <submittedName>
        <fullName evidence="2">GP46-like surface antigen</fullName>
    </submittedName>
</protein>
<reference evidence="2" key="1">
    <citation type="submission" date="2016-11" db="UniProtKB">
        <authorList>
            <consortium name="WormBaseParasite"/>
        </authorList>
    </citation>
    <scope>IDENTIFICATION</scope>
    <source>
        <strain evidence="2">KR3021</strain>
    </source>
</reference>
<dbReference type="Proteomes" id="UP000095286">
    <property type="component" value="Unplaced"/>
</dbReference>
<proteinExistence type="predicted"/>
<dbReference type="WBParaSite" id="RSKR_0000439800.1">
    <property type="protein sequence ID" value="RSKR_0000439800.1"/>
    <property type="gene ID" value="RSKR_0000439800"/>
</dbReference>